<evidence type="ECO:0000313" key="1">
    <source>
        <dbReference type="EMBL" id="QWG03292.1"/>
    </source>
</evidence>
<dbReference type="EMBL" id="CP076132">
    <property type="protein sequence ID" value="QWG03292.1"/>
    <property type="molecule type" value="Genomic_DNA"/>
</dbReference>
<accession>A0AAX1NB52</accession>
<dbReference type="RefSeq" id="WP_169664039.1">
    <property type="nucleotide sequence ID" value="NZ_CP076132.1"/>
</dbReference>
<name>A0AAX1NB52_9BACT</name>
<keyword evidence="2" id="KW-1185">Reference proteome</keyword>
<dbReference type="KEGG" id="fya:KMW28_06830"/>
<dbReference type="InterPro" id="IPR036249">
    <property type="entry name" value="Thioredoxin-like_sf"/>
</dbReference>
<evidence type="ECO:0000313" key="2">
    <source>
        <dbReference type="Proteomes" id="UP000678679"/>
    </source>
</evidence>
<organism evidence="1 2">
    <name type="scientific">Flammeovirga yaeyamensis</name>
    <dbReference type="NCBI Taxonomy" id="367791"/>
    <lineage>
        <taxon>Bacteria</taxon>
        <taxon>Pseudomonadati</taxon>
        <taxon>Bacteroidota</taxon>
        <taxon>Cytophagia</taxon>
        <taxon>Cytophagales</taxon>
        <taxon>Flammeovirgaceae</taxon>
        <taxon>Flammeovirga</taxon>
    </lineage>
</organism>
<dbReference type="Gene3D" id="1.10.472.60">
    <property type="entry name" value="putative protein disulfide isomerase domain"/>
    <property type="match status" value="1"/>
</dbReference>
<sequence>MMKLIYVMDPQCGWCYGNSNNIQKLVEAFPEVDFEIMVGGMWVGDQAPKGGDDMFAYLQKHAPGMEQKTGALLSTEFYELSKDETYTMSSFEACLAIKIVKNIAPEKALKFASELQRAQFYFGQRFDDFKTYLAVLQNLNIDPQPFMDQFGSEENQKETIDEINESRKMAAGFPSLFLDTSMTVEKMAAGYFEADEMIEQVRSYIV</sequence>
<reference evidence="1 2" key="1">
    <citation type="submission" date="2021-05" db="EMBL/GenBank/DDBJ databases">
        <title>Comparative genomic studies on the polysaccharide-degrading batcterial strains of the Flammeovirga genus.</title>
        <authorList>
            <person name="Zewei F."/>
            <person name="Zheng Z."/>
            <person name="Yu L."/>
            <person name="Ruyue G."/>
            <person name="Yanhong M."/>
            <person name="Yuanyuan C."/>
            <person name="Jingyan G."/>
            <person name="Wenjun H."/>
        </authorList>
    </citation>
    <scope>NUCLEOTIDE SEQUENCE [LARGE SCALE GENOMIC DNA]</scope>
    <source>
        <strain evidence="1 2">NBRC:100898</strain>
    </source>
</reference>
<proteinExistence type="predicted"/>
<dbReference type="Proteomes" id="UP000678679">
    <property type="component" value="Chromosome 1"/>
</dbReference>
<dbReference type="SUPFAM" id="SSF52833">
    <property type="entry name" value="Thioredoxin-like"/>
    <property type="match status" value="1"/>
</dbReference>
<dbReference type="CDD" id="cd03025">
    <property type="entry name" value="DsbA_FrnE_like"/>
    <property type="match status" value="1"/>
</dbReference>
<dbReference type="AlphaFoldDB" id="A0AAX1NB52"/>
<gene>
    <name evidence="1" type="ORF">KMW28_06830</name>
</gene>
<protein>
    <submittedName>
        <fullName evidence="1">DsbA family protein</fullName>
    </submittedName>
</protein>
<dbReference type="Gene3D" id="3.40.30.10">
    <property type="entry name" value="Glutaredoxin"/>
    <property type="match status" value="1"/>
</dbReference>